<dbReference type="AlphaFoldDB" id="A0A0B8MYA4"/>
<name>A0A0B8MYA4_TALPI</name>
<dbReference type="EMBL" id="DF933822">
    <property type="protein sequence ID" value="GAM37717.1"/>
    <property type="molecule type" value="Genomic_DNA"/>
</dbReference>
<reference evidence="2" key="1">
    <citation type="journal article" date="2015" name="Genome Announc.">
        <title>Draft genome sequence of Talaromyces cellulolyticus strain Y-94, a source of lignocellulosic biomass-degrading enzymes.</title>
        <authorList>
            <person name="Fujii T."/>
            <person name="Koike H."/>
            <person name="Sawayama S."/>
            <person name="Yano S."/>
            <person name="Inoue H."/>
        </authorList>
    </citation>
    <scope>NUCLEOTIDE SEQUENCE [LARGE SCALE GENOMIC DNA]</scope>
    <source>
        <strain evidence="2">Y-94</strain>
    </source>
</reference>
<sequence>MVYYTYVYYESNSDGKYGEYYNWLLISPDRNTANTLYRILLDKKSYKRVDGKDILFKNISRISSQIWSYDTADGEEFHYLGRALSGRPDVASKNPDYASVLGKVRVYWLGYYDARGWKVIPELDPFDSDQLSGYSFFVRRRGSPAVNWFFEQEDGTIRPTEGLWRTRFIITVKKSADDEKIPIIDDDEVKIEVVENSWSEKRRRVGVKEDGALAVDVGEKWFKFSDFRSNFLTKSGTPRTVAWSKNPGRAESYELYDGVKVDY</sequence>
<keyword evidence="2" id="KW-1185">Reference proteome</keyword>
<evidence type="ECO:0000313" key="2">
    <source>
        <dbReference type="Proteomes" id="UP000053095"/>
    </source>
</evidence>
<proteinExistence type="predicted"/>
<organism evidence="1 2">
    <name type="scientific">Talaromyces pinophilus</name>
    <name type="common">Penicillium pinophilum</name>
    <dbReference type="NCBI Taxonomy" id="128442"/>
    <lineage>
        <taxon>Eukaryota</taxon>
        <taxon>Fungi</taxon>
        <taxon>Dikarya</taxon>
        <taxon>Ascomycota</taxon>
        <taxon>Pezizomycotina</taxon>
        <taxon>Eurotiomycetes</taxon>
        <taxon>Eurotiomycetidae</taxon>
        <taxon>Eurotiales</taxon>
        <taxon>Trichocomaceae</taxon>
        <taxon>Talaromyces</taxon>
        <taxon>Talaromyces sect. Talaromyces</taxon>
    </lineage>
</organism>
<evidence type="ECO:0000313" key="1">
    <source>
        <dbReference type="EMBL" id="GAM37717.1"/>
    </source>
</evidence>
<gene>
    <name evidence="1" type="ORF">TCE0_026r07858</name>
</gene>
<accession>A0A0B8MYA4</accession>
<protein>
    <submittedName>
        <fullName evidence="1">Uncharacterized protein</fullName>
    </submittedName>
</protein>
<dbReference type="Proteomes" id="UP000053095">
    <property type="component" value="Unassembled WGS sequence"/>
</dbReference>